<name>A0A420E8D9_9ALTE</name>
<dbReference type="OrthoDB" id="9787219at2"/>
<keyword evidence="5" id="KW-1185">Reference proteome</keyword>
<dbReference type="GO" id="GO:0051287">
    <property type="term" value="F:NAD binding"/>
    <property type="evidence" value="ECO:0007669"/>
    <property type="project" value="InterPro"/>
</dbReference>
<evidence type="ECO:0000256" key="1">
    <source>
        <dbReference type="ARBA" id="ARBA00023002"/>
    </source>
</evidence>
<dbReference type="SUPFAM" id="SSF51735">
    <property type="entry name" value="NAD(P)-binding Rossmann-fold domains"/>
    <property type="match status" value="1"/>
</dbReference>
<keyword evidence="2" id="KW-0520">NAD</keyword>
<protein>
    <submittedName>
        <fullName evidence="4">D-2-hydroxyacid dehydrogenase</fullName>
    </submittedName>
</protein>
<comment type="caution">
    <text evidence="4">The sequence shown here is derived from an EMBL/GenBank/DDBJ whole genome shotgun (WGS) entry which is preliminary data.</text>
</comment>
<proteinExistence type="predicted"/>
<dbReference type="Pfam" id="PF02826">
    <property type="entry name" value="2-Hacid_dh_C"/>
    <property type="match status" value="1"/>
</dbReference>
<dbReference type="InterPro" id="IPR036291">
    <property type="entry name" value="NAD(P)-bd_dom_sf"/>
</dbReference>
<dbReference type="InterPro" id="IPR006140">
    <property type="entry name" value="D-isomer_DH_NAD-bd"/>
</dbReference>
<evidence type="ECO:0000256" key="2">
    <source>
        <dbReference type="ARBA" id="ARBA00023027"/>
    </source>
</evidence>
<dbReference type="Proteomes" id="UP000286482">
    <property type="component" value="Unassembled WGS sequence"/>
</dbReference>
<evidence type="ECO:0000313" key="5">
    <source>
        <dbReference type="Proteomes" id="UP000286482"/>
    </source>
</evidence>
<sequence length="313" mass="34938">MLMVILDPNYQSYLKFLQTRFGQIEFIGATCITELPTRAIQAQALICHPQLGADYIDQQLLPNLCWVQSLFAGIEPLLKVQLPKECVLTNSRGMFGPLMSEYIFSYLLANSQHHQIYSEQQSAQLWQPANYQSIASLKLAILGAGSIAQHLAKTAKYFGMSVSAFSRSGNSPCPSFDHVYRIEQFNDYATSADVVVAVLPSTPQTQKICGSSFFDSLKRDCWFFNVGRGACVDEDALLNWLQHNHCAQAILDVTVEEPLPQGHPFWTQANLRLTPHCAAPSLSQEISKLVESNIEAFIRQKALNCVVNIDLAY</sequence>
<reference evidence="4 5" key="1">
    <citation type="submission" date="2018-09" db="EMBL/GenBank/DDBJ databases">
        <authorList>
            <person name="Wang Z."/>
        </authorList>
    </citation>
    <scope>NUCLEOTIDE SEQUENCE [LARGE SCALE GENOMIC DNA]</scope>
    <source>
        <strain evidence="4 5">ALS 81</strain>
    </source>
</reference>
<dbReference type="AlphaFoldDB" id="A0A420E8D9"/>
<accession>A0A420E8D9</accession>
<organism evidence="4 5">
    <name type="scientific">Alginatibacterium sediminis</name>
    <dbReference type="NCBI Taxonomy" id="2164068"/>
    <lineage>
        <taxon>Bacteria</taxon>
        <taxon>Pseudomonadati</taxon>
        <taxon>Pseudomonadota</taxon>
        <taxon>Gammaproteobacteria</taxon>
        <taxon>Alteromonadales</taxon>
        <taxon>Alteromonadaceae</taxon>
        <taxon>Alginatibacterium</taxon>
    </lineage>
</organism>
<evidence type="ECO:0000313" key="4">
    <source>
        <dbReference type="EMBL" id="RKF14443.1"/>
    </source>
</evidence>
<dbReference type="PANTHER" id="PTHR43333:SF1">
    <property type="entry name" value="D-ISOMER SPECIFIC 2-HYDROXYACID DEHYDROGENASE NAD-BINDING DOMAIN-CONTAINING PROTEIN"/>
    <property type="match status" value="1"/>
</dbReference>
<feature type="domain" description="D-isomer specific 2-hydroxyacid dehydrogenase NAD-binding" evidence="3">
    <location>
        <begin position="105"/>
        <end position="278"/>
    </location>
</feature>
<dbReference type="CDD" id="cd05300">
    <property type="entry name" value="2-Hacid_dh_1"/>
    <property type="match status" value="1"/>
</dbReference>
<gene>
    <name evidence="4" type="ORF">DBZ36_17475</name>
</gene>
<keyword evidence="1" id="KW-0560">Oxidoreductase</keyword>
<dbReference type="RefSeq" id="WP_120356254.1">
    <property type="nucleotide sequence ID" value="NZ_RAQO01000009.1"/>
</dbReference>
<dbReference type="Gene3D" id="3.40.50.720">
    <property type="entry name" value="NAD(P)-binding Rossmann-like Domain"/>
    <property type="match status" value="2"/>
</dbReference>
<evidence type="ECO:0000259" key="3">
    <source>
        <dbReference type="Pfam" id="PF02826"/>
    </source>
</evidence>
<dbReference type="GO" id="GO:0016491">
    <property type="term" value="F:oxidoreductase activity"/>
    <property type="evidence" value="ECO:0007669"/>
    <property type="project" value="UniProtKB-KW"/>
</dbReference>
<dbReference type="EMBL" id="RAQO01000009">
    <property type="protein sequence ID" value="RKF14443.1"/>
    <property type="molecule type" value="Genomic_DNA"/>
</dbReference>
<dbReference type="PANTHER" id="PTHR43333">
    <property type="entry name" value="2-HACID_DH_C DOMAIN-CONTAINING PROTEIN"/>
    <property type="match status" value="1"/>
</dbReference>